<dbReference type="GO" id="GO:0016020">
    <property type="term" value="C:membrane"/>
    <property type="evidence" value="ECO:0007669"/>
    <property type="project" value="InterPro"/>
</dbReference>
<dbReference type="PROSITE" id="PS50893">
    <property type="entry name" value="ABC_TRANSPORTER_2"/>
    <property type="match status" value="1"/>
</dbReference>
<name>A0A0K6GX46_9NEIS</name>
<dbReference type="InterPro" id="IPR027417">
    <property type="entry name" value="P-loop_NTPase"/>
</dbReference>
<dbReference type="InterPro" id="IPR015860">
    <property type="entry name" value="ABC_transpr_TagH-like"/>
</dbReference>
<dbReference type="OrthoDB" id="9778870at2"/>
<dbReference type="PROSITE" id="PS00211">
    <property type="entry name" value="ABC_TRANSPORTER_1"/>
    <property type="match status" value="1"/>
</dbReference>
<protein>
    <submittedName>
        <fullName evidence="7">ABC-type polysaccharide/polyol phosphate transport system, ATPase component</fullName>
    </submittedName>
</protein>
<evidence type="ECO:0000256" key="4">
    <source>
        <dbReference type="ARBA" id="ARBA00022741"/>
    </source>
</evidence>
<feature type="domain" description="ABC transporter" evidence="6">
    <location>
        <begin position="4"/>
        <end position="244"/>
    </location>
</feature>
<organism evidence="7 8">
    <name type="scientific">Gulbenkiania indica</name>
    <dbReference type="NCBI Taxonomy" id="375574"/>
    <lineage>
        <taxon>Bacteria</taxon>
        <taxon>Pseudomonadati</taxon>
        <taxon>Pseudomonadota</taxon>
        <taxon>Betaproteobacteria</taxon>
        <taxon>Neisseriales</taxon>
        <taxon>Chromobacteriaceae</taxon>
        <taxon>Gulbenkiania</taxon>
    </lineage>
</organism>
<keyword evidence="5" id="KW-0067">ATP-binding</keyword>
<evidence type="ECO:0000256" key="1">
    <source>
        <dbReference type="ARBA" id="ARBA00005417"/>
    </source>
</evidence>
<dbReference type="CDD" id="cd03220">
    <property type="entry name" value="ABC_KpsT_Wzt"/>
    <property type="match status" value="1"/>
</dbReference>
<evidence type="ECO:0000256" key="5">
    <source>
        <dbReference type="ARBA" id="ARBA00022840"/>
    </source>
</evidence>
<dbReference type="InterPro" id="IPR017871">
    <property type="entry name" value="ABC_transporter-like_CS"/>
</dbReference>
<dbReference type="PANTHER" id="PTHR46743">
    <property type="entry name" value="TEICHOIC ACIDS EXPORT ATP-BINDING PROTEIN TAGH"/>
    <property type="match status" value="1"/>
</dbReference>
<evidence type="ECO:0000313" key="7">
    <source>
        <dbReference type="EMBL" id="CUA83316.1"/>
    </source>
</evidence>
<dbReference type="SMART" id="SM00382">
    <property type="entry name" value="AAA"/>
    <property type="match status" value="1"/>
</dbReference>
<dbReference type="PANTHER" id="PTHR46743:SF2">
    <property type="entry name" value="TEICHOIC ACIDS EXPORT ATP-BINDING PROTEIN TAGH"/>
    <property type="match status" value="1"/>
</dbReference>
<dbReference type="Proteomes" id="UP000243535">
    <property type="component" value="Unassembled WGS sequence"/>
</dbReference>
<evidence type="ECO:0000259" key="6">
    <source>
        <dbReference type="PROSITE" id="PS50893"/>
    </source>
</evidence>
<dbReference type="Pfam" id="PF14524">
    <property type="entry name" value="Wzt_C"/>
    <property type="match status" value="1"/>
</dbReference>
<keyword evidence="8" id="KW-1185">Reference proteome</keyword>
<reference evidence="8" key="1">
    <citation type="submission" date="2015-08" db="EMBL/GenBank/DDBJ databases">
        <authorList>
            <person name="Varghese N."/>
        </authorList>
    </citation>
    <scope>NUCLEOTIDE SEQUENCE [LARGE SCALE GENOMIC DNA]</scope>
    <source>
        <strain evidence="8">DSM 17901</strain>
    </source>
</reference>
<dbReference type="InterPro" id="IPR029439">
    <property type="entry name" value="Wzt_C"/>
</dbReference>
<sequence>MGRIAVENLGKAFKRYPSPLARLKEWLNPARPRHEARWVLRHLDFAIEAGETVGIVGRNGAGKSTLLKMLTGTLAPTEGRIALEGRVAALLELGMGFHGEFTGRQNVYMAGQLMGLGREAVDDLMPAITDFAEIGDAIDQPVRTYSSGMQVRLAFSVATAVRPDILIVDEALAVGDAYFQHKCFRRIREFKSQGVTLLFVSHDPLAVKSLCHRAILLEKGAVVMDDAPDRVLDYYNALIALDEDAAEAHAAHISQDSRATRSGSGKARIVSADLLAADGQPTRILRHGEDARLVVRCRVDAPLPDLTLGFLLRDRLGNEIFGTNTYHLGQPLPLEAGTVFDVVFDLPGCPLGLTSFSITLALHRAYNHLEDNYDWWDQALTFEVAQGASPLFSGVAGLPVTVSVLQAAPLAS</sequence>
<gene>
    <name evidence="7" type="ORF">Ga0061063_1682</name>
</gene>
<dbReference type="Gene3D" id="3.40.50.300">
    <property type="entry name" value="P-loop containing nucleotide triphosphate hydrolases"/>
    <property type="match status" value="1"/>
</dbReference>
<dbReference type="CDD" id="cd10147">
    <property type="entry name" value="Wzt_C-like"/>
    <property type="match status" value="1"/>
</dbReference>
<dbReference type="GO" id="GO:0140359">
    <property type="term" value="F:ABC-type transporter activity"/>
    <property type="evidence" value="ECO:0007669"/>
    <property type="project" value="InterPro"/>
</dbReference>
<dbReference type="InterPro" id="IPR003593">
    <property type="entry name" value="AAA+_ATPase"/>
</dbReference>
<proteinExistence type="inferred from homology"/>
<keyword evidence="3" id="KW-1003">Cell membrane</keyword>
<dbReference type="STRING" id="375574.GCA_001418035_01473"/>
<dbReference type="Gene3D" id="2.70.50.60">
    <property type="entry name" value="abc- transporter (atp binding component) like domain"/>
    <property type="match status" value="1"/>
</dbReference>
<keyword evidence="4" id="KW-0547">Nucleotide-binding</keyword>
<evidence type="ECO:0000313" key="8">
    <source>
        <dbReference type="Proteomes" id="UP000243535"/>
    </source>
</evidence>
<dbReference type="RefSeq" id="WP_055433882.1">
    <property type="nucleotide sequence ID" value="NZ_CYHA01000003.1"/>
</dbReference>
<dbReference type="SUPFAM" id="SSF52540">
    <property type="entry name" value="P-loop containing nucleoside triphosphate hydrolases"/>
    <property type="match status" value="1"/>
</dbReference>
<dbReference type="GO" id="GO:0005524">
    <property type="term" value="F:ATP binding"/>
    <property type="evidence" value="ECO:0007669"/>
    <property type="project" value="UniProtKB-KW"/>
</dbReference>
<dbReference type="InterPro" id="IPR003439">
    <property type="entry name" value="ABC_transporter-like_ATP-bd"/>
</dbReference>
<evidence type="ECO:0000256" key="3">
    <source>
        <dbReference type="ARBA" id="ARBA00022475"/>
    </source>
</evidence>
<comment type="similarity">
    <text evidence="1">Belongs to the ABC transporter superfamily.</text>
</comment>
<dbReference type="InterPro" id="IPR050683">
    <property type="entry name" value="Bact_Polysacc_Export_ATP-bd"/>
</dbReference>
<dbReference type="Pfam" id="PF00005">
    <property type="entry name" value="ABC_tran"/>
    <property type="match status" value="1"/>
</dbReference>
<evidence type="ECO:0000256" key="2">
    <source>
        <dbReference type="ARBA" id="ARBA00022448"/>
    </source>
</evidence>
<dbReference type="AlphaFoldDB" id="A0A0K6GX46"/>
<accession>A0A0K6GX46</accession>
<keyword evidence="2" id="KW-0813">Transport</keyword>
<keyword evidence="3" id="KW-0472">Membrane</keyword>
<dbReference type="EMBL" id="CYHA01000003">
    <property type="protein sequence ID" value="CUA83316.1"/>
    <property type="molecule type" value="Genomic_DNA"/>
</dbReference>
<dbReference type="GO" id="GO:0016887">
    <property type="term" value="F:ATP hydrolysis activity"/>
    <property type="evidence" value="ECO:0007669"/>
    <property type="project" value="InterPro"/>
</dbReference>